<feature type="binding site" description="covalent" evidence="8">
    <location>
        <position position="135"/>
    </location>
    <ligand>
        <name>heme c</name>
        <dbReference type="ChEBI" id="CHEBI:61717"/>
        <label>2</label>
    </ligand>
</feature>
<feature type="chain" id="PRO_5016804069" evidence="10">
    <location>
        <begin position="19"/>
        <end position="209"/>
    </location>
</feature>
<accession>A0A377R4F7</accession>
<dbReference type="PROSITE" id="PS51007">
    <property type="entry name" value="CYTC"/>
    <property type="match status" value="2"/>
</dbReference>
<evidence type="ECO:0000313" key="13">
    <source>
        <dbReference type="Proteomes" id="UP000254293"/>
    </source>
</evidence>
<evidence type="ECO:0000256" key="9">
    <source>
        <dbReference type="PIRSR" id="PIRSR000005-2"/>
    </source>
</evidence>
<dbReference type="InterPro" id="IPR009056">
    <property type="entry name" value="Cyt_c-like_dom"/>
</dbReference>
<dbReference type="InterPro" id="IPR008168">
    <property type="entry name" value="Cyt_C_IC"/>
</dbReference>
<dbReference type="GO" id="GO:0020037">
    <property type="term" value="F:heme binding"/>
    <property type="evidence" value="ECO:0007669"/>
    <property type="project" value="InterPro"/>
</dbReference>
<feature type="binding site" description="axial binding residue" evidence="9">
    <location>
        <position position="186"/>
    </location>
    <ligand>
        <name>heme c</name>
        <dbReference type="ChEBI" id="CHEBI:61717"/>
        <label>2</label>
    </ligand>
    <ligandPart>
        <name>Fe</name>
        <dbReference type="ChEBI" id="CHEBI:18248"/>
    </ligandPart>
</feature>
<dbReference type="OrthoDB" id="9773456at2"/>
<evidence type="ECO:0000256" key="5">
    <source>
        <dbReference type="ARBA" id="ARBA00022764"/>
    </source>
</evidence>
<feature type="domain" description="Cytochrome c" evidence="11">
    <location>
        <begin position="22"/>
        <end position="104"/>
    </location>
</feature>
<evidence type="ECO:0000256" key="1">
    <source>
        <dbReference type="ARBA" id="ARBA00004418"/>
    </source>
</evidence>
<feature type="binding site" description="axial binding residue" evidence="9">
    <location>
        <position position="39"/>
    </location>
    <ligand>
        <name>heme c</name>
        <dbReference type="ChEBI" id="CHEBI:61717"/>
        <label>1</label>
    </ligand>
    <ligandPart>
        <name>Fe</name>
        <dbReference type="ChEBI" id="CHEBI:18248"/>
    </ligandPart>
</feature>
<dbReference type="GO" id="GO:0009055">
    <property type="term" value="F:electron transfer activity"/>
    <property type="evidence" value="ECO:0007669"/>
    <property type="project" value="InterPro"/>
</dbReference>
<dbReference type="PANTHER" id="PTHR33751">
    <property type="entry name" value="CBB3-TYPE CYTOCHROME C OXIDASE SUBUNIT FIXP"/>
    <property type="match status" value="1"/>
</dbReference>
<evidence type="ECO:0000256" key="8">
    <source>
        <dbReference type="PIRSR" id="PIRSR000005-1"/>
    </source>
</evidence>
<dbReference type="EMBL" id="UGJJ01000002">
    <property type="protein sequence ID" value="STR02435.1"/>
    <property type="molecule type" value="Genomic_DNA"/>
</dbReference>
<gene>
    <name evidence="12" type="primary">cc4</name>
    <name evidence="12" type="ORF">NCTC13336_01311</name>
</gene>
<dbReference type="Pfam" id="PF00034">
    <property type="entry name" value="Cytochrom_C"/>
    <property type="match status" value="2"/>
</dbReference>
<keyword evidence="3 8" id="KW-0349">Heme</keyword>
<comment type="subcellular location">
    <subcellularLocation>
        <location evidence="1">Periplasm</location>
    </subcellularLocation>
</comment>
<comment type="PTM">
    <text evidence="8">Binds 2 heme c groups covalently per subunit.</text>
</comment>
<feature type="domain" description="Cytochrome c" evidence="11">
    <location>
        <begin position="114"/>
        <end position="209"/>
    </location>
</feature>
<dbReference type="PRINTS" id="PR00605">
    <property type="entry name" value="CYTCHROMECIC"/>
</dbReference>
<dbReference type="InterPro" id="IPR036909">
    <property type="entry name" value="Cyt_c-like_dom_sf"/>
</dbReference>
<dbReference type="PIRSF" id="PIRSF000005">
    <property type="entry name" value="Cytochrome_c4"/>
    <property type="match status" value="1"/>
</dbReference>
<keyword evidence="10" id="KW-0732">Signal</keyword>
<evidence type="ECO:0000256" key="10">
    <source>
        <dbReference type="SAM" id="SignalP"/>
    </source>
</evidence>
<feature type="signal peptide" evidence="10">
    <location>
        <begin position="1"/>
        <end position="18"/>
    </location>
</feature>
<evidence type="ECO:0000313" key="12">
    <source>
        <dbReference type="EMBL" id="STR02435.1"/>
    </source>
</evidence>
<dbReference type="AlphaFoldDB" id="A0A377R4F7"/>
<proteinExistence type="predicted"/>
<keyword evidence="13" id="KW-1185">Reference proteome</keyword>
<name>A0A377R4F7_9NEIS</name>
<dbReference type="SUPFAM" id="SSF46626">
    <property type="entry name" value="Cytochrome c"/>
    <property type="match status" value="2"/>
</dbReference>
<evidence type="ECO:0000259" key="11">
    <source>
        <dbReference type="PROSITE" id="PS51007"/>
    </source>
</evidence>
<evidence type="ECO:0000256" key="4">
    <source>
        <dbReference type="ARBA" id="ARBA00022723"/>
    </source>
</evidence>
<evidence type="ECO:0000256" key="7">
    <source>
        <dbReference type="ARBA" id="ARBA00023004"/>
    </source>
</evidence>
<evidence type="ECO:0000256" key="6">
    <source>
        <dbReference type="ARBA" id="ARBA00022982"/>
    </source>
</evidence>
<dbReference type="InterPro" id="IPR050597">
    <property type="entry name" value="Cytochrome_c_Oxidase_Subunit"/>
</dbReference>
<keyword evidence="4 9" id="KW-0479">Metal-binding</keyword>
<feature type="binding site" description="covalent" evidence="8">
    <location>
        <position position="38"/>
    </location>
    <ligand>
        <name>heme c</name>
        <dbReference type="ChEBI" id="CHEBI:61717"/>
        <label>1</label>
    </ligand>
</feature>
<feature type="binding site" description="axial binding residue" evidence="9">
    <location>
        <position position="81"/>
    </location>
    <ligand>
        <name>heme c</name>
        <dbReference type="ChEBI" id="CHEBI:61717"/>
        <label>1</label>
    </ligand>
    <ligandPart>
        <name>Fe</name>
        <dbReference type="ChEBI" id="CHEBI:18248"/>
    </ligandPart>
</feature>
<keyword evidence="5" id="KW-0574">Periplasm</keyword>
<sequence length="209" mass="21543">MKRLTLLTLALAGGVVFAAPKADVAKGKQIAQTVCASCHAADGNSGISAYPKLSAQHARYLAVQTAAIKEGKRTTGGAAAMKPMVAGLSEQDIADVAAFYATQTPKSGEANPKDNLKLGAQIFRGGLAGKKLPACMSCHGPNGAGIVGGGTDVTAYPRLGGQHKDYTVTQIKAYAAGQRTSPNGMMEEIAKRMSEDEINAVANFIQGLH</sequence>
<dbReference type="Proteomes" id="UP000254293">
    <property type="component" value="Unassembled WGS sequence"/>
</dbReference>
<dbReference type="GO" id="GO:0005506">
    <property type="term" value="F:iron ion binding"/>
    <property type="evidence" value="ECO:0007669"/>
    <property type="project" value="InterPro"/>
</dbReference>
<dbReference type="RefSeq" id="WP_115308361.1">
    <property type="nucleotide sequence ID" value="NZ_CP091516.1"/>
</dbReference>
<organism evidence="12 13">
    <name type="scientific">Kingella potus</name>
    <dbReference type="NCBI Taxonomy" id="265175"/>
    <lineage>
        <taxon>Bacteria</taxon>
        <taxon>Pseudomonadati</taxon>
        <taxon>Pseudomonadota</taxon>
        <taxon>Betaproteobacteria</taxon>
        <taxon>Neisseriales</taxon>
        <taxon>Neisseriaceae</taxon>
        <taxon>Kingella</taxon>
    </lineage>
</organism>
<feature type="binding site" description="axial binding residue" evidence="9">
    <location>
        <position position="139"/>
    </location>
    <ligand>
        <name>heme c</name>
        <dbReference type="ChEBI" id="CHEBI:61717"/>
        <label>2</label>
    </ligand>
    <ligandPart>
        <name>Fe</name>
        <dbReference type="ChEBI" id="CHEBI:18248"/>
    </ligandPart>
</feature>
<evidence type="ECO:0000256" key="2">
    <source>
        <dbReference type="ARBA" id="ARBA00022448"/>
    </source>
</evidence>
<dbReference type="InterPro" id="IPR024167">
    <property type="entry name" value="Cytochrome_c4-like"/>
</dbReference>
<keyword evidence="6" id="KW-0249">Electron transport</keyword>
<keyword evidence="2" id="KW-0813">Transport</keyword>
<reference evidence="12 13" key="1">
    <citation type="submission" date="2018-06" db="EMBL/GenBank/DDBJ databases">
        <authorList>
            <consortium name="Pathogen Informatics"/>
            <person name="Doyle S."/>
        </authorList>
    </citation>
    <scope>NUCLEOTIDE SEQUENCE [LARGE SCALE GENOMIC DNA]</scope>
    <source>
        <strain evidence="12 13">NCTC13336</strain>
    </source>
</reference>
<keyword evidence="7 9" id="KW-0408">Iron</keyword>
<protein>
    <submittedName>
        <fullName evidence="12">Cytochrome c4</fullName>
    </submittedName>
</protein>
<feature type="binding site" description="covalent" evidence="8">
    <location>
        <position position="35"/>
    </location>
    <ligand>
        <name>heme c</name>
        <dbReference type="ChEBI" id="CHEBI:61717"/>
        <label>1</label>
    </ligand>
</feature>
<dbReference type="PANTHER" id="PTHR33751:SF9">
    <property type="entry name" value="CYTOCHROME C4"/>
    <property type="match status" value="1"/>
</dbReference>
<evidence type="ECO:0000256" key="3">
    <source>
        <dbReference type="ARBA" id="ARBA00022617"/>
    </source>
</evidence>
<dbReference type="GO" id="GO:0042597">
    <property type="term" value="C:periplasmic space"/>
    <property type="evidence" value="ECO:0007669"/>
    <property type="project" value="UniProtKB-SubCell"/>
</dbReference>
<dbReference type="Gene3D" id="1.10.760.10">
    <property type="entry name" value="Cytochrome c-like domain"/>
    <property type="match status" value="2"/>
</dbReference>
<feature type="binding site" description="covalent" evidence="8">
    <location>
        <position position="138"/>
    </location>
    <ligand>
        <name>heme c</name>
        <dbReference type="ChEBI" id="CHEBI:61717"/>
        <label>2</label>
    </ligand>
</feature>